<dbReference type="EMBL" id="BBMZ01000012">
    <property type="protein sequence ID" value="GAL58724.1"/>
    <property type="molecule type" value="Genomic_DNA"/>
</dbReference>
<dbReference type="GO" id="GO:0044781">
    <property type="term" value="P:bacterial-type flagellum organization"/>
    <property type="evidence" value="ECO:0007669"/>
    <property type="project" value="UniProtKB-KW"/>
</dbReference>
<dbReference type="OrthoDB" id="5767686at2"/>
<dbReference type="Pfam" id="PF10135">
    <property type="entry name" value="Rod-binding"/>
    <property type="match status" value="1"/>
</dbReference>
<dbReference type="Proteomes" id="UP000029462">
    <property type="component" value="Unassembled WGS sequence"/>
</dbReference>
<dbReference type="eggNOG" id="COG3951">
    <property type="taxonomic scope" value="Bacteria"/>
</dbReference>
<sequence length="102" mass="11334">MDVLNALTSVQQSADDSSVPAAVRENHLRQAAQQFEAIFMRQMLKEMRKVDALLDSKDNPLNSDAGRMMQGLYDDTLSDTLARQQGMGIAELIVKQLSAQHD</sequence>
<evidence type="ECO:0000259" key="2">
    <source>
        <dbReference type="Pfam" id="PF10135"/>
    </source>
</evidence>
<evidence type="ECO:0000256" key="1">
    <source>
        <dbReference type="ARBA" id="ARBA00022795"/>
    </source>
</evidence>
<accession>A0A090V640</accession>
<evidence type="ECO:0000313" key="3">
    <source>
        <dbReference type="EMBL" id="GAL58724.1"/>
    </source>
</evidence>
<dbReference type="GO" id="GO:0016787">
    <property type="term" value="F:hydrolase activity"/>
    <property type="evidence" value="ECO:0007669"/>
    <property type="project" value="UniProtKB-KW"/>
</dbReference>
<keyword evidence="3" id="KW-0378">Hydrolase</keyword>
<dbReference type="AlphaFoldDB" id="A0A090V640"/>
<dbReference type="RefSeq" id="WP_042391897.1">
    <property type="nucleotide sequence ID" value="NZ_BBMZ01000012.1"/>
</dbReference>
<name>A0A090V640_PSEVU</name>
<organism evidence="3 4">
    <name type="scientific">Pseudescherichia vulneris NBRC 102420</name>
    <dbReference type="NCBI Taxonomy" id="1115515"/>
    <lineage>
        <taxon>Bacteria</taxon>
        <taxon>Pseudomonadati</taxon>
        <taxon>Pseudomonadota</taxon>
        <taxon>Gammaproteobacteria</taxon>
        <taxon>Enterobacterales</taxon>
        <taxon>Enterobacteriaceae</taxon>
        <taxon>Pseudescherichia</taxon>
    </lineage>
</organism>
<keyword evidence="4" id="KW-1185">Reference proteome</keyword>
<proteinExistence type="predicted"/>
<dbReference type="STRING" id="1115515.EV102420_12_02310"/>
<dbReference type="InterPro" id="IPR019301">
    <property type="entry name" value="Flagellar_prot_FlgJ_N"/>
</dbReference>
<evidence type="ECO:0000313" key="4">
    <source>
        <dbReference type="Proteomes" id="UP000029462"/>
    </source>
</evidence>
<keyword evidence="1" id="KW-1005">Bacterial flagellum biogenesis</keyword>
<reference evidence="3 4" key="1">
    <citation type="submission" date="2014-09" db="EMBL/GenBank/DDBJ databases">
        <title>Whole genome shotgun sequence of Escherichia vulneris NBRC 102420.</title>
        <authorList>
            <person name="Yoshida Y."/>
            <person name="Hosoyama A."/>
            <person name="Tsuchikane K."/>
            <person name="Ohji S."/>
            <person name="Ichikawa N."/>
            <person name="Kimura A."/>
            <person name="Yamazoe A."/>
            <person name="Ezaki T."/>
            <person name="Fujita N."/>
        </authorList>
    </citation>
    <scope>NUCLEOTIDE SEQUENCE [LARGE SCALE GENOMIC DNA]</scope>
    <source>
        <strain evidence="3 4">NBRC 102420</strain>
    </source>
</reference>
<feature type="domain" description="Flagellar protein FlgJ N-terminal" evidence="2">
    <location>
        <begin position="45"/>
        <end position="96"/>
    </location>
</feature>
<comment type="caution">
    <text evidence="3">The sequence shown here is derived from an EMBL/GenBank/DDBJ whole genome shotgun (WGS) entry which is preliminary data.</text>
</comment>
<gene>
    <name evidence="3" type="primary">flgJ</name>
    <name evidence="3" type="ORF">EV102420_12_02310</name>
</gene>
<protein>
    <submittedName>
        <fullName evidence="3">Peptidoglycan hydrolase FlgJ</fullName>
    </submittedName>
</protein>